<name>A0A1G6IL01_9FIRM</name>
<dbReference type="SUPFAM" id="SSF51294">
    <property type="entry name" value="Hedgehog/intein (Hint) domain"/>
    <property type="match status" value="1"/>
</dbReference>
<dbReference type="AlphaFoldDB" id="A0A1G6IL01"/>
<dbReference type="RefSeq" id="WP_093729307.1">
    <property type="nucleotide sequence ID" value="NZ_FMYW01000002.1"/>
</dbReference>
<keyword evidence="2" id="KW-1185">Reference proteome</keyword>
<dbReference type="PROSITE" id="PS50817">
    <property type="entry name" value="INTEIN_N_TER"/>
    <property type="match status" value="1"/>
</dbReference>
<protein>
    <recommendedName>
        <fullName evidence="3">Intein N-terminal splicing region</fullName>
    </recommendedName>
</protein>
<gene>
    <name evidence="1" type="ORF">SAMN04487864_102134</name>
</gene>
<dbReference type="EMBL" id="FMYW01000002">
    <property type="protein sequence ID" value="SDC07262.1"/>
    <property type="molecule type" value="Genomic_DNA"/>
</dbReference>
<dbReference type="GO" id="GO:0016539">
    <property type="term" value="P:intein-mediated protein splicing"/>
    <property type="evidence" value="ECO:0007669"/>
    <property type="project" value="InterPro"/>
</dbReference>
<dbReference type="OrthoDB" id="1659780at2"/>
<dbReference type="Gene3D" id="2.170.16.10">
    <property type="entry name" value="Hedgehog/Intein (Hint) domain"/>
    <property type="match status" value="1"/>
</dbReference>
<sequence>MKNMQVLKKELIEKAMHCKNDEELMALAESEGISLTKEEAEAYVAEMEDVELDGEMLEQVAGGVCWGQSCDENETNAAHVRNTDNPARIHCFTGDSEVAVPGGIKLIKDLQVGDKVITLDAEGNETVGVVTEVMPPLEEEIFEVTFSDGTVWHATGSQTLYFGHGKSCTVREALGKTALKRGGAAVTVTGVKSAGIFETVYDVLVGEEADEDVIFVAGIAAEGYFTQGERSQGAQAKTVA</sequence>
<accession>A0A1G6IL01</accession>
<dbReference type="Proteomes" id="UP000198943">
    <property type="component" value="Unassembled WGS sequence"/>
</dbReference>
<proteinExistence type="predicted"/>
<dbReference type="InterPro" id="IPR006141">
    <property type="entry name" value="Intein_N"/>
</dbReference>
<evidence type="ECO:0008006" key="3">
    <source>
        <dbReference type="Google" id="ProtNLM"/>
    </source>
</evidence>
<reference evidence="2" key="1">
    <citation type="submission" date="2016-10" db="EMBL/GenBank/DDBJ databases">
        <authorList>
            <person name="Varghese N."/>
            <person name="Submissions S."/>
        </authorList>
    </citation>
    <scope>NUCLEOTIDE SEQUENCE [LARGE SCALE GENOMIC DNA]</scope>
    <source>
        <strain evidence="2">DSM 11005</strain>
    </source>
</reference>
<dbReference type="InterPro" id="IPR036844">
    <property type="entry name" value="Hint_dom_sf"/>
</dbReference>
<evidence type="ECO:0000313" key="2">
    <source>
        <dbReference type="Proteomes" id="UP000198943"/>
    </source>
</evidence>
<evidence type="ECO:0000313" key="1">
    <source>
        <dbReference type="EMBL" id="SDC07262.1"/>
    </source>
</evidence>
<organism evidence="1 2">
    <name type="scientific">Succiniclasticum ruminis</name>
    <dbReference type="NCBI Taxonomy" id="40841"/>
    <lineage>
        <taxon>Bacteria</taxon>
        <taxon>Bacillati</taxon>
        <taxon>Bacillota</taxon>
        <taxon>Negativicutes</taxon>
        <taxon>Acidaminococcales</taxon>
        <taxon>Acidaminococcaceae</taxon>
        <taxon>Succiniclasticum</taxon>
    </lineage>
</organism>